<dbReference type="RefSeq" id="WP_110094272.1">
    <property type="nucleotide sequence ID" value="NZ_NKUE01000002.1"/>
</dbReference>
<keyword evidence="3 6" id="KW-0812">Transmembrane</keyword>
<dbReference type="GO" id="GO:0005886">
    <property type="term" value="C:plasma membrane"/>
    <property type="evidence" value="ECO:0007669"/>
    <property type="project" value="UniProtKB-SubCell"/>
</dbReference>
<dbReference type="Proteomes" id="UP000237344">
    <property type="component" value="Unassembled WGS sequence"/>
</dbReference>
<protein>
    <submittedName>
        <fullName evidence="7">Branched-chain amino acid transport system / permease component</fullName>
    </submittedName>
</protein>
<dbReference type="InterPro" id="IPR001851">
    <property type="entry name" value="ABC_transp_permease"/>
</dbReference>
<gene>
    <name evidence="7" type="ORF">KMAL_05950</name>
</gene>
<keyword evidence="5 6" id="KW-0472">Membrane</keyword>
<feature type="transmembrane region" description="Helical" evidence="6">
    <location>
        <begin position="273"/>
        <end position="290"/>
    </location>
</feature>
<keyword evidence="8" id="KW-1185">Reference proteome</keyword>
<name>A0A2S3W4P0_9PROT</name>
<dbReference type="PANTHER" id="PTHR43370:SF2">
    <property type="entry name" value="ABC TRANSPORTER PERMEASE PROTEIN"/>
    <property type="match status" value="1"/>
</dbReference>
<comment type="subcellular location">
    <subcellularLocation>
        <location evidence="1">Cell membrane</location>
        <topology evidence="1">Multi-pass membrane protein</topology>
    </subcellularLocation>
</comment>
<evidence type="ECO:0000256" key="2">
    <source>
        <dbReference type="ARBA" id="ARBA00022475"/>
    </source>
</evidence>
<dbReference type="OrthoDB" id="9792579at2"/>
<keyword evidence="2" id="KW-1003">Cell membrane</keyword>
<dbReference type="EMBL" id="POTC01000004">
    <property type="protein sequence ID" value="POF63836.1"/>
    <property type="molecule type" value="Genomic_DNA"/>
</dbReference>
<evidence type="ECO:0000256" key="4">
    <source>
        <dbReference type="ARBA" id="ARBA00022989"/>
    </source>
</evidence>
<proteinExistence type="predicted"/>
<dbReference type="CDD" id="cd06580">
    <property type="entry name" value="TM_PBP1_transp_TpRbsC_like"/>
    <property type="match status" value="1"/>
</dbReference>
<organism evidence="7 8">
    <name type="scientific">Novacetimonas maltaceti</name>
    <dbReference type="NCBI Taxonomy" id="1203393"/>
    <lineage>
        <taxon>Bacteria</taxon>
        <taxon>Pseudomonadati</taxon>
        <taxon>Pseudomonadota</taxon>
        <taxon>Alphaproteobacteria</taxon>
        <taxon>Acetobacterales</taxon>
        <taxon>Acetobacteraceae</taxon>
        <taxon>Novacetimonas</taxon>
    </lineage>
</organism>
<evidence type="ECO:0000256" key="6">
    <source>
        <dbReference type="SAM" id="Phobius"/>
    </source>
</evidence>
<dbReference type="Pfam" id="PF02653">
    <property type="entry name" value="BPD_transp_2"/>
    <property type="match status" value="1"/>
</dbReference>
<evidence type="ECO:0000256" key="1">
    <source>
        <dbReference type="ARBA" id="ARBA00004651"/>
    </source>
</evidence>
<feature type="transmembrane region" description="Helical" evidence="6">
    <location>
        <begin position="90"/>
        <end position="107"/>
    </location>
</feature>
<feature type="transmembrane region" description="Helical" evidence="6">
    <location>
        <begin position="64"/>
        <end position="84"/>
    </location>
</feature>
<dbReference type="PANTHER" id="PTHR43370">
    <property type="entry name" value="SUGAR ABC TRANSPORTER INTEGRAL MEMBRANE PROTEIN-RELATED"/>
    <property type="match status" value="1"/>
</dbReference>
<feature type="transmembrane region" description="Helical" evidence="6">
    <location>
        <begin position="144"/>
        <end position="161"/>
    </location>
</feature>
<feature type="transmembrane region" description="Helical" evidence="6">
    <location>
        <begin position="191"/>
        <end position="213"/>
    </location>
</feature>
<evidence type="ECO:0000256" key="5">
    <source>
        <dbReference type="ARBA" id="ARBA00023136"/>
    </source>
</evidence>
<evidence type="ECO:0000256" key="3">
    <source>
        <dbReference type="ARBA" id="ARBA00022692"/>
    </source>
</evidence>
<evidence type="ECO:0000313" key="7">
    <source>
        <dbReference type="EMBL" id="POF63836.1"/>
    </source>
</evidence>
<reference evidence="7 8" key="1">
    <citation type="submission" date="2018-01" db="EMBL/GenBank/DDBJ databases">
        <title>Draft Genome Sequence of Komagataeibacter maltaceti LMG 1529, a Vinegar Producing Acetic Acid Bacterium Isolated from Malt Vinegar Brewery Acetifiers.</title>
        <authorList>
            <person name="Zhang Q."/>
            <person name="Hollensteiner J."/>
            <person name="Poehlein A."/>
            <person name="Daniel R."/>
        </authorList>
    </citation>
    <scope>NUCLEOTIDE SEQUENCE [LARGE SCALE GENOMIC DNA]</scope>
    <source>
        <strain evidence="7 8">LMG 1529</strain>
    </source>
</reference>
<dbReference type="GO" id="GO:0022857">
    <property type="term" value="F:transmembrane transporter activity"/>
    <property type="evidence" value="ECO:0007669"/>
    <property type="project" value="InterPro"/>
</dbReference>
<feature type="transmembrane region" description="Helical" evidence="6">
    <location>
        <begin position="244"/>
        <end position="261"/>
    </location>
</feature>
<dbReference type="AlphaFoldDB" id="A0A2S3W4P0"/>
<feature type="transmembrane region" description="Helical" evidence="6">
    <location>
        <begin position="39"/>
        <end position="57"/>
    </location>
</feature>
<accession>A0A2S3W4P0</accession>
<evidence type="ECO:0000313" key="8">
    <source>
        <dbReference type="Proteomes" id="UP000237344"/>
    </source>
</evidence>
<keyword evidence="4 6" id="KW-1133">Transmembrane helix</keyword>
<feature type="transmembrane region" description="Helical" evidence="6">
    <location>
        <begin position="219"/>
        <end position="237"/>
    </location>
</feature>
<sequence>MIALLGGMLATAVLAGGVLALAALGEVMAERVGVTNLGVEGLMALGAVVAIMTVAGVHNPWAGLLAATLTGALGGMVFAFGAVIMRANQVLCGLAVTFMGLGLSTALGHDYAGHPSATVFGHVAIPLLSAIPVIGPAFFGQNILIIPIYVVLPLLVHFVMFRTRHGLNMRAVGENPAAADAAGIPVMAMRFGYVTLGGAMAGMAGGYLTLTFVPVWSEGMIAGRGWIALALVIFAGYRPVMVTCAALLFGLITALAFVGQARNWPIDPAFLNMLPYLGTVAFIIVPVVVWHRMRRVMAAPAALAQPYYRDVR</sequence>
<comment type="caution">
    <text evidence="7">The sequence shown here is derived from an EMBL/GenBank/DDBJ whole genome shotgun (WGS) entry which is preliminary data.</text>
</comment>